<dbReference type="Proteomes" id="UP001500929">
    <property type="component" value="Unassembled WGS sequence"/>
</dbReference>
<proteinExistence type="predicted"/>
<organism evidence="1 2">
    <name type="scientific">Herbiconiux moechotypicola</name>
    <dbReference type="NCBI Taxonomy" id="637393"/>
    <lineage>
        <taxon>Bacteria</taxon>
        <taxon>Bacillati</taxon>
        <taxon>Actinomycetota</taxon>
        <taxon>Actinomycetes</taxon>
        <taxon>Micrococcales</taxon>
        <taxon>Microbacteriaceae</taxon>
        <taxon>Herbiconiux</taxon>
    </lineage>
</organism>
<gene>
    <name evidence="1" type="ORF">GCM10009851_39600</name>
</gene>
<accession>A0ABP5R2R8</accession>
<sequence length="81" mass="8867">MADVFANDGKTRNEHLSSFYGASSQQTDNVEPRANRLASLLGVVANALWGGEVADLSIARRLFENRVTESEQIVSSVEALW</sequence>
<protein>
    <submittedName>
        <fullName evidence="1">Uncharacterized protein</fullName>
    </submittedName>
</protein>
<keyword evidence="2" id="KW-1185">Reference proteome</keyword>
<comment type="caution">
    <text evidence="1">The sequence shown here is derived from an EMBL/GenBank/DDBJ whole genome shotgun (WGS) entry which is preliminary data.</text>
</comment>
<evidence type="ECO:0000313" key="2">
    <source>
        <dbReference type="Proteomes" id="UP001500929"/>
    </source>
</evidence>
<dbReference type="EMBL" id="BAAAQY010000017">
    <property type="protein sequence ID" value="GAA2250094.1"/>
    <property type="molecule type" value="Genomic_DNA"/>
</dbReference>
<name>A0ABP5R2R8_9MICO</name>
<evidence type="ECO:0000313" key="1">
    <source>
        <dbReference type="EMBL" id="GAA2250094.1"/>
    </source>
</evidence>
<reference evidence="2" key="1">
    <citation type="journal article" date="2019" name="Int. J. Syst. Evol. Microbiol.">
        <title>The Global Catalogue of Microorganisms (GCM) 10K type strain sequencing project: providing services to taxonomists for standard genome sequencing and annotation.</title>
        <authorList>
            <consortium name="The Broad Institute Genomics Platform"/>
            <consortium name="The Broad Institute Genome Sequencing Center for Infectious Disease"/>
            <person name="Wu L."/>
            <person name="Ma J."/>
        </authorList>
    </citation>
    <scope>NUCLEOTIDE SEQUENCE [LARGE SCALE GENOMIC DNA]</scope>
    <source>
        <strain evidence="2">JCM 16117</strain>
    </source>
</reference>